<evidence type="ECO:0000256" key="9">
    <source>
        <dbReference type="PROSITE-ProRule" id="PRU01211"/>
    </source>
</evidence>
<evidence type="ECO:0000256" key="2">
    <source>
        <dbReference type="ARBA" id="ARBA00022670"/>
    </source>
</evidence>
<dbReference type="Proteomes" id="UP000274756">
    <property type="component" value="Unassembled WGS sequence"/>
</dbReference>
<dbReference type="GO" id="GO:0004222">
    <property type="term" value="F:metalloendopeptidase activity"/>
    <property type="evidence" value="ECO:0007669"/>
    <property type="project" value="UniProtKB-UniRule"/>
</dbReference>
<evidence type="ECO:0000259" key="11">
    <source>
        <dbReference type="PROSITE" id="PS51864"/>
    </source>
</evidence>
<feature type="domain" description="Peptidase M12A" evidence="11">
    <location>
        <begin position="169"/>
        <end position="364"/>
    </location>
</feature>
<reference evidence="15" key="1">
    <citation type="submission" date="2016-04" db="UniProtKB">
        <authorList>
            <consortium name="WormBaseParasite"/>
        </authorList>
    </citation>
    <scope>IDENTIFICATION</scope>
</reference>
<dbReference type="Pfam" id="PF01400">
    <property type="entry name" value="Astacin"/>
    <property type="match status" value="1"/>
</dbReference>
<feature type="binding site" evidence="9">
    <location>
        <position position="260"/>
    </location>
    <ligand>
        <name>Zn(2+)</name>
        <dbReference type="ChEBI" id="CHEBI:29105"/>
        <note>catalytic</note>
    </ligand>
</feature>
<dbReference type="SUPFAM" id="SSF82895">
    <property type="entry name" value="TSP-1 type 1 repeat"/>
    <property type="match status" value="1"/>
</dbReference>
<feature type="active site" evidence="9">
    <location>
        <position position="261"/>
    </location>
</feature>
<evidence type="ECO:0000313" key="13">
    <source>
        <dbReference type="Proteomes" id="UP000038040"/>
    </source>
</evidence>
<dbReference type="InterPro" id="IPR000742">
    <property type="entry name" value="EGF"/>
</dbReference>
<dbReference type="PROSITE" id="PS00022">
    <property type="entry name" value="EGF_1"/>
    <property type="match status" value="1"/>
</dbReference>
<dbReference type="InterPro" id="IPR001506">
    <property type="entry name" value="Peptidase_M12A"/>
</dbReference>
<dbReference type="SUPFAM" id="SSF49854">
    <property type="entry name" value="Spermadhesin, CUB domain"/>
    <property type="match status" value="1"/>
</dbReference>
<evidence type="ECO:0000256" key="6">
    <source>
        <dbReference type="ARBA" id="ARBA00023049"/>
    </source>
</evidence>
<keyword evidence="4 9" id="KW-0378">Hydrolase</keyword>
<dbReference type="GO" id="GO:0008270">
    <property type="term" value="F:zinc ion binding"/>
    <property type="evidence" value="ECO:0007669"/>
    <property type="project" value="UniProtKB-UniRule"/>
</dbReference>
<dbReference type="STRING" id="318479.A0A158Q559"/>
<dbReference type="PANTHER" id="PTHR10127">
    <property type="entry name" value="DISCOIDIN, CUB, EGF, LAMININ , AND ZINC METALLOPROTEASE DOMAIN CONTAINING"/>
    <property type="match status" value="1"/>
</dbReference>
<dbReference type="InterPro" id="IPR024079">
    <property type="entry name" value="MetalloPept_cat_dom_sf"/>
</dbReference>
<evidence type="ECO:0000256" key="3">
    <source>
        <dbReference type="ARBA" id="ARBA00022723"/>
    </source>
</evidence>
<evidence type="ECO:0000313" key="12">
    <source>
        <dbReference type="EMBL" id="VDN59688.1"/>
    </source>
</evidence>
<dbReference type="PRINTS" id="PR00480">
    <property type="entry name" value="ASTACIN"/>
</dbReference>
<dbReference type="InterPro" id="IPR034035">
    <property type="entry name" value="Astacin-like_dom"/>
</dbReference>
<gene>
    <name evidence="12" type="ORF">DME_LOCUS9661</name>
</gene>
<name>A0A158Q559_DRAME</name>
<keyword evidence="3 9" id="KW-0479">Metal-binding</keyword>
<evidence type="ECO:0000256" key="10">
    <source>
        <dbReference type="RuleBase" id="RU361183"/>
    </source>
</evidence>
<dbReference type="SMART" id="SM00235">
    <property type="entry name" value="ZnMc"/>
    <property type="match status" value="1"/>
</dbReference>
<keyword evidence="7" id="KW-1015">Disulfide bond</keyword>
<dbReference type="SUPFAM" id="SSF55486">
    <property type="entry name" value="Metalloproteases ('zincins'), catalytic domain"/>
    <property type="match status" value="1"/>
</dbReference>
<feature type="binding site" evidence="9">
    <location>
        <position position="264"/>
    </location>
    <ligand>
        <name>Zn(2+)</name>
        <dbReference type="ChEBI" id="CHEBI:29105"/>
        <note>catalytic</note>
    </ligand>
</feature>
<evidence type="ECO:0000313" key="15">
    <source>
        <dbReference type="WBParaSite" id="DME_0000655001-mRNA-1"/>
    </source>
</evidence>
<dbReference type="Gene3D" id="3.40.390.10">
    <property type="entry name" value="Collagenase (Catalytic Domain)"/>
    <property type="match status" value="1"/>
</dbReference>
<dbReference type="EMBL" id="UYYG01001187">
    <property type="protein sequence ID" value="VDN59688.1"/>
    <property type="molecule type" value="Genomic_DNA"/>
</dbReference>
<comment type="cofactor">
    <cofactor evidence="9 10">
        <name>Zn(2+)</name>
        <dbReference type="ChEBI" id="CHEBI:29105"/>
    </cofactor>
    <text evidence="9 10">Binds 1 zinc ion per subunit.</text>
</comment>
<keyword evidence="2 9" id="KW-0645">Protease</keyword>
<evidence type="ECO:0000256" key="8">
    <source>
        <dbReference type="ARBA" id="ARBA00023180"/>
    </source>
</evidence>
<dbReference type="SMART" id="SM00209">
    <property type="entry name" value="TSP1"/>
    <property type="match status" value="1"/>
</dbReference>
<dbReference type="PROSITE" id="PS50092">
    <property type="entry name" value="TSP1"/>
    <property type="match status" value="1"/>
</dbReference>
<keyword evidence="1" id="KW-0245">EGF-like domain</keyword>
<dbReference type="EC" id="3.4.24.-" evidence="10"/>
<dbReference type="OrthoDB" id="6156706at2759"/>
<dbReference type="WBParaSite" id="DME_0000655001-mRNA-1">
    <property type="protein sequence ID" value="DME_0000655001-mRNA-1"/>
    <property type="gene ID" value="DME_0000655001"/>
</dbReference>
<keyword evidence="8" id="KW-0325">Glycoprotein</keyword>
<dbReference type="AlphaFoldDB" id="A0A158Q559"/>
<feature type="binding site" evidence="9">
    <location>
        <position position="270"/>
    </location>
    <ligand>
        <name>Zn(2+)</name>
        <dbReference type="ChEBI" id="CHEBI:29105"/>
        <note>catalytic</note>
    </ligand>
</feature>
<evidence type="ECO:0000256" key="1">
    <source>
        <dbReference type="ARBA" id="ARBA00022536"/>
    </source>
</evidence>
<evidence type="ECO:0000256" key="5">
    <source>
        <dbReference type="ARBA" id="ARBA00022833"/>
    </source>
</evidence>
<comment type="caution">
    <text evidence="9">Lacks conserved residue(s) required for the propagation of feature annotation.</text>
</comment>
<evidence type="ECO:0000256" key="7">
    <source>
        <dbReference type="ARBA" id="ARBA00023157"/>
    </source>
</evidence>
<dbReference type="PROSITE" id="PS51864">
    <property type="entry name" value="ASTACIN"/>
    <property type="match status" value="1"/>
</dbReference>
<dbReference type="Proteomes" id="UP000038040">
    <property type="component" value="Unplaced"/>
</dbReference>
<dbReference type="InterPro" id="IPR036383">
    <property type="entry name" value="TSP1_rpt_sf"/>
</dbReference>
<dbReference type="CDD" id="cd04280">
    <property type="entry name" value="ZnMc_astacin_like"/>
    <property type="match status" value="1"/>
</dbReference>
<keyword evidence="6 9" id="KW-0482">Metalloprotease</keyword>
<dbReference type="GO" id="GO:0018996">
    <property type="term" value="P:molting cycle, collagen and cuticulin-based cuticle"/>
    <property type="evidence" value="ECO:0007669"/>
    <property type="project" value="UniProtKB-ARBA"/>
</dbReference>
<sequence>MPIASDNIYSFQSPALPSQLPFQPLPESFIPTHHSFPPCTLKQMLIFHSKCIDKQPVKQTRRLSFLENPLTKQFIAEVTAYSTVYKKPNEGYDNVLRVMQQYFTVMNPSHTLFDGTSIQPKVFSSNNELRANRKITGFLYENDITLTLQQINTIYADTQIIQNRMRSKRKITSNKTLRWTDGIIPYVFGISDEKWQNEIKKSMQYLEKETCIRFLERTTTHNDFIVFIRGSGCYSGIGKVGGSQTISIGYGCETLGIIIHEIGHSLGFWHEQERPERDYYVRINLSHVLSGTEGNFAKRSRLEIIDLGVPYDLGSIMHYASNTFAKSPYQLTIDPWDVKFRSTIGNRVSPSFTDVKQINQLYCTQRCERRLPCKHGGYPDPNGCQRCKCPEGLGGQYCDTLQYSRCGRELIATEIWQILKYSGNETCFWRISTKDSNKIRFEVFEVFFKCDPTCEEFVEVKHNSDMQLIGFRLCCLPYSGKILSHNSFIIVISKALLKSTFSLRYISGTFFLQFTKITTQILNPNSFLTKLNPCSQTSNPILINWGKWGACTEKCGACGVQYRYLMQNGKQISSPKFGSPQSKICNTQPCESSGVLKSRSDLYVTNGRLKKFFIFFLIDFWTFLFFN</sequence>
<evidence type="ECO:0000256" key="4">
    <source>
        <dbReference type="ARBA" id="ARBA00022801"/>
    </source>
</evidence>
<dbReference type="InterPro" id="IPR000884">
    <property type="entry name" value="TSP1_rpt"/>
</dbReference>
<dbReference type="PANTHER" id="PTHR10127:SF780">
    <property type="entry name" value="METALLOENDOPEPTIDASE"/>
    <property type="match status" value="1"/>
</dbReference>
<reference evidence="12 14" key="2">
    <citation type="submission" date="2018-11" db="EMBL/GenBank/DDBJ databases">
        <authorList>
            <consortium name="Pathogen Informatics"/>
        </authorList>
    </citation>
    <scope>NUCLEOTIDE SEQUENCE [LARGE SCALE GENOMIC DNA]</scope>
</reference>
<accession>A0A158Q559</accession>
<dbReference type="GO" id="GO:0006508">
    <property type="term" value="P:proteolysis"/>
    <property type="evidence" value="ECO:0007669"/>
    <property type="project" value="UniProtKB-KW"/>
</dbReference>
<proteinExistence type="predicted"/>
<keyword evidence="14" id="KW-1185">Reference proteome</keyword>
<organism evidence="13 15">
    <name type="scientific">Dracunculus medinensis</name>
    <name type="common">Guinea worm</name>
    <dbReference type="NCBI Taxonomy" id="318479"/>
    <lineage>
        <taxon>Eukaryota</taxon>
        <taxon>Metazoa</taxon>
        <taxon>Ecdysozoa</taxon>
        <taxon>Nematoda</taxon>
        <taxon>Chromadorea</taxon>
        <taxon>Rhabditida</taxon>
        <taxon>Spirurina</taxon>
        <taxon>Dracunculoidea</taxon>
        <taxon>Dracunculidae</taxon>
        <taxon>Dracunculus</taxon>
    </lineage>
</organism>
<dbReference type="InterPro" id="IPR035914">
    <property type="entry name" value="Sperma_CUB_dom_sf"/>
</dbReference>
<protein>
    <recommendedName>
        <fullName evidence="10">Metalloendopeptidase</fullName>
        <ecNumber evidence="10">3.4.24.-</ecNumber>
    </recommendedName>
</protein>
<evidence type="ECO:0000313" key="14">
    <source>
        <dbReference type="Proteomes" id="UP000274756"/>
    </source>
</evidence>
<dbReference type="Gene3D" id="2.20.100.10">
    <property type="entry name" value="Thrombospondin type-1 (TSP1) repeat"/>
    <property type="match status" value="1"/>
</dbReference>
<dbReference type="FunFam" id="3.40.390.10:FF:000028">
    <property type="entry name" value="Zinc metalloproteinase"/>
    <property type="match status" value="1"/>
</dbReference>
<dbReference type="InterPro" id="IPR006026">
    <property type="entry name" value="Peptidase_Metallo"/>
</dbReference>
<keyword evidence="5 9" id="KW-0862">Zinc</keyword>